<reference evidence="13" key="1">
    <citation type="submission" date="2025-08" db="UniProtKB">
        <authorList>
            <consortium name="RefSeq"/>
        </authorList>
    </citation>
    <scope>IDENTIFICATION</scope>
    <source>
        <tissue evidence="13">Gonad</tissue>
    </source>
</reference>
<comment type="similarity">
    <text evidence="1">Belongs to the synaptobrevin family.</text>
</comment>
<keyword evidence="3 10" id="KW-0812">Transmembrane</keyword>
<dbReference type="KEGG" id="bbel:109475528"/>
<protein>
    <submittedName>
        <fullName evidence="13">Vesicle-associated membrane protein 3-like</fullName>
    </submittedName>
</protein>
<evidence type="ECO:0000313" key="13">
    <source>
        <dbReference type="RefSeq" id="XP_019631729.1"/>
    </source>
</evidence>
<evidence type="ECO:0000256" key="1">
    <source>
        <dbReference type="ARBA" id="ARBA00008025"/>
    </source>
</evidence>
<organism evidence="12 13">
    <name type="scientific">Branchiostoma belcheri</name>
    <name type="common">Amphioxus</name>
    <dbReference type="NCBI Taxonomy" id="7741"/>
    <lineage>
        <taxon>Eukaryota</taxon>
        <taxon>Metazoa</taxon>
        <taxon>Chordata</taxon>
        <taxon>Cephalochordata</taxon>
        <taxon>Leptocardii</taxon>
        <taxon>Amphioxiformes</taxon>
        <taxon>Branchiostomatidae</taxon>
        <taxon>Branchiostoma</taxon>
    </lineage>
</organism>
<dbReference type="Pfam" id="PF00957">
    <property type="entry name" value="Synaptobrevin"/>
    <property type="match status" value="1"/>
</dbReference>
<dbReference type="GO" id="GO:0012505">
    <property type="term" value="C:endomembrane system"/>
    <property type="evidence" value="ECO:0007669"/>
    <property type="project" value="UniProtKB-SubCell"/>
</dbReference>
<dbReference type="PROSITE" id="PS50892">
    <property type="entry name" value="V_SNARE"/>
    <property type="match status" value="1"/>
</dbReference>
<dbReference type="PIRSF" id="PIRSF005409">
    <property type="entry name" value="Synaptobrevin_euk"/>
    <property type="match status" value="1"/>
</dbReference>
<dbReference type="PRINTS" id="PR00219">
    <property type="entry name" value="SYNAPTOBREVN"/>
</dbReference>
<dbReference type="PROSITE" id="PS00417">
    <property type="entry name" value="SYNAPTOBREVIN"/>
    <property type="match status" value="1"/>
</dbReference>
<keyword evidence="4" id="KW-0653">Protein transport</keyword>
<feature type="transmembrane region" description="Helical" evidence="10">
    <location>
        <begin position="76"/>
        <end position="99"/>
    </location>
</feature>
<dbReference type="OrthoDB" id="190375at2759"/>
<dbReference type="AlphaFoldDB" id="A0A6P4ZCV1"/>
<keyword evidence="5 10" id="KW-1133">Transmembrane helix</keyword>
<evidence type="ECO:0000256" key="3">
    <source>
        <dbReference type="ARBA" id="ARBA00022692"/>
    </source>
</evidence>
<dbReference type="GO" id="GO:0016020">
    <property type="term" value="C:membrane"/>
    <property type="evidence" value="ECO:0007669"/>
    <property type="project" value="InterPro"/>
</dbReference>
<dbReference type="FunFam" id="1.20.5.110:FF:000004">
    <property type="entry name" value="Vesicle-associated membrane protein 7"/>
    <property type="match status" value="1"/>
</dbReference>
<evidence type="ECO:0000313" key="12">
    <source>
        <dbReference type="Proteomes" id="UP000515135"/>
    </source>
</evidence>
<evidence type="ECO:0000256" key="7">
    <source>
        <dbReference type="ARBA" id="ARBA00046280"/>
    </source>
</evidence>
<dbReference type="Proteomes" id="UP000515135">
    <property type="component" value="Unplaced"/>
</dbReference>
<dbReference type="PANTHER" id="PTHR45701">
    <property type="entry name" value="SYNAPTOBREVIN FAMILY MEMBER"/>
    <property type="match status" value="1"/>
</dbReference>
<dbReference type="GeneID" id="109475528"/>
<evidence type="ECO:0000256" key="6">
    <source>
        <dbReference type="ARBA" id="ARBA00023136"/>
    </source>
</evidence>
<keyword evidence="12" id="KW-1185">Reference proteome</keyword>
<dbReference type="InterPro" id="IPR001388">
    <property type="entry name" value="Synaptobrevin-like"/>
</dbReference>
<feature type="coiled-coil region" evidence="9">
    <location>
        <begin position="13"/>
        <end position="61"/>
    </location>
</feature>
<evidence type="ECO:0000256" key="4">
    <source>
        <dbReference type="ARBA" id="ARBA00022927"/>
    </source>
</evidence>
<keyword evidence="8 9" id="KW-0175">Coiled coil</keyword>
<keyword evidence="2" id="KW-0813">Transport</keyword>
<dbReference type="InterPro" id="IPR016444">
    <property type="entry name" value="Synaptobrevin/VAMP"/>
</dbReference>
<dbReference type="RefSeq" id="XP_019631729.1">
    <property type="nucleotide sequence ID" value="XM_019776170.1"/>
</dbReference>
<evidence type="ECO:0000256" key="5">
    <source>
        <dbReference type="ARBA" id="ARBA00022989"/>
    </source>
</evidence>
<name>A0A6P4ZCV1_BRABE</name>
<proteinExistence type="inferred from homology"/>
<dbReference type="Gene3D" id="1.20.5.110">
    <property type="match status" value="1"/>
</dbReference>
<dbReference type="GO" id="GO:0016192">
    <property type="term" value="P:vesicle-mediated transport"/>
    <property type="evidence" value="ECO:0007669"/>
    <property type="project" value="InterPro"/>
</dbReference>
<dbReference type="SUPFAM" id="SSF58038">
    <property type="entry name" value="SNARE fusion complex"/>
    <property type="match status" value="1"/>
</dbReference>
<evidence type="ECO:0000256" key="8">
    <source>
        <dbReference type="PROSITE-ProRule" id="PRU00290"/>
    </source>
</evidence>
<dbReference type="InterPro" id="IPR042855">
    <property type="entry name" value="V_SNARE_CC"/>
</dbReference>
<evidence type="ECO:0000256" key="10">
    <source>
        <dbReference type="SAM" id="Phobius"/>
    </source>
</evidence>
<evidence type="ECO:0000256" key="2">
    <source>
        <dbReference type="ARBA" id="ARBA00022448"/>
    </source>
</evidence>
<gene>
    <name evidence="13" type="primary">LOC109475528</name>
</gene>
<dbReference type="GO" id="GO:0005737">
    <property type="term" value="C:cytoplasm"/>
    <property type="evidence" value="ECO:0007669"/>
    <property type="project" value="UniProtKB-ARBA"/>
</dbReference>
<feature type="domain" description="V-SNARE coiled-coil homology" evidence="11">
    <location>
        <begin position="12"/>
        <end position="72"/>
    </location>
</feature>
<evidence type="ECO:0000256" key="9">
    <source>
        <dbReference type="SAM" id="Coils"/>
    </source>
</evidence>
<dbReference type="GO" id="GO:0015031">
    <property type="term" value="P:protein transport"/>
    <property type="evidence" value="ECO:0007669"/>
    <property type="project" value="UniProtKB-KW"/>
</dbReference>
<keyword evidence="6 10" id="KW-0472">Membrane</keyword>
<comment type="subcellular location">
    <subcellularLocation>
        <location evidence="7">Endomembrane system</location>
        <topology evidence="7">Single-pass type IV membrane protein</topology>
    </subcellularLocation>
</comment>
<accession>A0A6P4ZCV1</accession>
<evidence type="ECO:0000259" key="11">
    <source>
        <dbReference type="PROSITE" id="PS50892"/>
    </source>
</evidence>
<sequence>MASSGERASNKKMDKLQSEVDEVTDLLKDNVDKILQRGEKLERLEERSEDLNAEANRFRVVSSNLKKKYCWQNCKMTLVLTGVILLLLVVIAGIIVGVVKPWESGGSHNGTVTP</sequence>